<dbReference type="PRINTS" id="PR00313">
    <property type="entry name" value="CABNDNGRPT"/>
</dbReference>
<keyword evidence="2" id="KW-0964">Secreted</keyword>
<gene>
    <name evidence="3" type="ORF">DP116_23435</name>
</gene>
<dbReference type="PANTHER" id="PTHR38340:SF1">
    <property type="entry name" value="S-LAYER PROTEIN"/>
    <property type="match status" value="1"/>
</dbReference>
<accession>A0ABX1PEE2</accession>
<dbReference type="Proteomes" id="UP000718564">
    <property type="component" value="Unassembled WGS sequence"/>
</dbReference>
<comment type="subcellular location">
    <subcellularLocation>
        <location evidence="1">Secreted</location>
    </subcellularLocation>
</comment>
<evidence type="ECO:0000256" key="2">
    <source>
        <dbReference type="ARBA" id="ARBA00022525"/>
    </source>
</evidence>
<protein>
    <recommendedName>
        <fullName evidence="5">Calcium-binding protein</fullName>
    </recommendedName>
</protein>
<reference evidence="3 4" key="1">
    <citation type="submission" date="2018-06" db="EMBL/GenBank/DDBJ databases">
        <title>Comparative genomics of Brasilonema spp. strains.</title>
        <authorList>
            <person name="Alvarenga D.O."/>
            <person name="Fiore M.F."/>
            <person name="Varani A.M."/>
        </authorList>
    </citation>
    <scope>NUCLEOTIDE SEQUENCE [LARGE SCALE GENOMIC DNA]</scope>
    <source>
        <strain evidence="3 4">SPC951</strain>
    </source>
</reference>
<dbReference type="EMBL" id="QMEB01000235">
    <property type="protein sequence ID" value="NMG22241.1"/>
    <property type="molecule type" value="Genomic_DNA"/>
</dbReference>
<keyword evidence="4" id="KW-1185">Reference proteome</keyword>
<dbReference type="RefSeq" id="WP_169157451.1">
    <property type="nucleotide sequence ID" value="NZ_CAWPJE010000234.1"/>
</dbReference>
<dbReference type="Gene3D" id="2.150.10.10">
    <property type="entry name" value="Serralysin-like metalloprotease, C-terminal"/>
    <property type="match status" value="1"/>
</dbReference>
<dbReference type="PROSITE" id="PS00330">
    <property type="entry name" value="HEMOLYSIN_CALCIUM"/>
    <property type="match status" value="2"/>
</dbReference>
<dbReference type="InterPro" id="IPR001343">
    <property type="entry name" value="Hemolysn_Ca-bd"/>
</dbReference>
<comment type="caution">
    <text evidence="3">The sequence shown here is derived from an EMBL/GenBank/DDBJ whole genome shotgun (WGS) entry which is preliminary data.</text>
</comment>
<proteinExistence type="predicted"/>
<evidence type="ECO:0000313" key="3">
    <source>
        <dbReference type="EMBL" id="NMG22241.1"/>
    </source>
</evidence>
<evidence type="ECO:0000313" key="4">
    <source>
        <dbReference type="Proteomes" id="UP000718564"/>
    </source>
</evidence>
<dbReference type="PANTHER" id="PTHR38340">
    <property type="entry name" value="S-LAYER PROTEIN"/>
    <property type="match status" value="1"/>
</dbReference>
<dbReference type="InterPro" id="IPR018511">
    <property type="entry name" value="Hemolysin-typ_Ca-bd_CS"/>
</dbReference>
<organism evidence="3 4">
    <name type="scientific">Brasilonema bromeliae SPC951</name>
    <dbReference type="NCBI Taxonomy" id="385972"/>
    <lineage>
        <taxon>Bacteria</taxon>
        <taxon>Bacillati</taxon>
        <taxon>Cyanobacteriota</taxon>
        <taxon>Cyanophyceae</taxon>
        <taxon>Nostocales</taxon>
        <taxon>Scytonemataceae</taxon>
        <taxon>Brasilonema</taxon>
        <taxon>Bromeliae group (in: Brasilonema)</taxon>
    </lineage>
</organism>
<evidence type="ECO:0000256" key="1">
    <source>
        <dbReference type="ARBA" id="ARBA00004613"/>
    </source>
</evidence>
<dbReference type="Pfam" id="PF00353">
    <property type="entry name" value="HemolysinCabind"/>
    <property type="match status" value="3"/>
</dbReference>
<dbReference type="SUPFAM" id="SSF51120">
    <property type="entry name" value="beta-Roll"/>
    <property type="match status" value="1"/>
</dbReference>
<dbReference type="InterPro" id="IPR050557">
    <property type="entry name" value="RTX_toxin/Mannuronan_C5-epim"/>
</dbReference>
<dbReference type="InterPro" id="IPR011049">
    <property type="entry name" value="Serralysin-like_metalloprot_C"/>
</dbReference>
<name>A0ABX1PEE2_9CYAN</name>
<evidence type="ECO:0008006" key="5">
    <source>
        <dbReference type="Google" id="ProtNLM"/>
    </source>
</evidence>
<sequence>MTTNISYTFTYNYGDGEYYKGYGYTTSDSNYYAGQRIDQPSPNETGLTGYYIIDSVNPTSLTDYTGEVVVTHYYDKDTNLIADPGGNSGGEEPGHLHNYPHNPSTDVNLGVGHNGLGSEAGLAHIDGHYFGFDRETFAVFNNSNEADLAPENPGDTVIKFPNGAFYGSRGDDVIEGGAGDQVIYGGKGNDLIFGDGILGGSSAPSGNDFLIGGDGNDWLYGGRGNDKLNGGWGDDYLNGYGGYSDSETDTLTGGPGADTFGLGYNWRSSSDVDIYYLGSGNAVITDFKASEGDKIRIGGSIGDYTLVQNQNLIGSSGLDTAIYRYGDLIAILQDTTNVIASRDFTIT</sequence>